<proteinExistence type="predicted"/>
<feature type="region of interest" description="Disordered" evidence="1">
    <location>
        <begin position="1"/>
        <end position="26"/>
    </location>
</feature>
<feature type="compositionally biased region" description="Basic residues" evidence="1">
    <location>
        <begin position="1"/>
        <end position="11"/>
    </location>
</feature>
<reference evidence="2" key="1">
    <citation type="submission" date="2018-02" db="EMBL/GenBank/DDBJ databases">
        <title>Rhizophora mucronata_Transcriptome.</title>
        <authorList>
            <person name="Meera S.P."/>
            <person name="Sreeshan A."/>
            <person name="Augustine A."/>
        </authorList>
    </citation>
    <scope>NUCLEOTIDE SEQUENCE</scope>
    <source>
        <tissue evidence="2">Leaf</tissue>
    </source>
</reference>
<evidence type="ECO:0000256" key="1">
    <source>
        <dbReference type="SAM" id="MobiDB-lite"/>
    </source>
</evidence>
<name>A0A2P2N5U5_RHIMU</name>
<dbReference type="EMBL" id="GGEC01057344">
    <property type="protein sequence ID" value="MBX37828.1"/>
    <property type="molecule type" value="Transcribed_RNA"/>
</dbReference>
<organism evidence="2">
    <name type="scientific">Rhizophora mucronata</name>
    <name type="common">Asiatic mangrove</name>
    <dbReference type="NCBI Taxonomy" id="61149"/>
    <lineage>
        <taxon>Eukaryota</taxon>
        <taxon>Viridiplantae</taxon>
        <taxon>Streptophyta</taxon>
        <taxon>Embryophyta</taxon>
        <taxon>Tracheophyta</taxon>
        <taxon>Spermatophyta</taxon>
        <taxon>Magnoliopsida</taxon>
        <taxon>eudicotyledons</taxon>
        <taxon>Gunneridae</taxon>
        <taxon>Pentapetalae</taxon>
        <taxon>rosids</taxon>
        <taxon>fabids</taxon>
        <taxon>Malpighiales</taxon>
        <taxon>Rhizophoraceae</taxon>
        <taxon>Rhizophora</taxon>
    </lineage>
</organism>
<accession>A0A2P2N5U5</accession>
<evidence type="ECO:0000313" key="2">
    <source>
        <dbReference type="EMBL" id="MBX37828.1"/>
    </source>
</evidence>
<sequence>MQFKANKHTKLKAIDDPEPRFNTQSS</sequence>
<protein>
    <submittedName>
        <fullName evidence="2">Uncharacterized protein</fullName>
    </submittedName>
</protein>
<dbReference type="AlphaFoldDB" id="A0A2P2N5U5"/>